<feature type="compositionally biased region" description="Polar residues" evidence="5">
    <location>
        <begin position="1"/>
        <end position="22"/>
    </location>
</feature>
<dbReference type="EMBL" id="JAPXFL010000002">
    <property type="protein sequence ID" value="KAK9511205.1"/>
    <property type="molecule type" value="Genomic_DNA"/>
</dbReference>
<dbReference type="PROSITE" id="PS50089">
    <property type="entry name" value="ZF_RING_2"/>
    <property type="match status" value="1"/>
</dbReference>
<evidence type="ECO:0000259" key="6">
    <source>
        <dbReference type="PROSITE" id="PS50089"/>
    </source>
</evidence>
<name>A0AAW1DLL8_9HEMI</name>
<sequence>MSSNVSSTVAAGNAPATRSNTTRARRPGISGIIDEIIPFALRFVLSAAGSLSSPTNRNTRSSTVVARGATQATAARRVSARPSVTAGTARGATQASGSRVSTTRTAATTAAAGRSSTLAGRSTTQASGSRSCTTRRTVRPTMTSVTATRSVTVASASPATRRTARSATGLIVLHERSPVASPRGTSGDGATGSRGRCTRNVHVDKEVQTENRNEVSVSLNALKRRRQSLSPTTLPCPVCFNEMHPIAGRAIISLKCGHIFCKECIETITSCDVNKFCPLCLEPVQKRHFRKIYFC</sequence>
<dbReference type="SUPFAM" id="SSF57850">
    <property type="entry name" value="RING/U-box"/>
    <property type="match status" value="1"/>
</dbReference>
<evidence type="ECO:0000256" key="5">
    <source>
        <dbReference type="SAM" id="MobiDB-lite"/>
    </source>
</evidence>
<dbReference type="InterPro" id="IPR027370">
    <property type="entry name" value="Znf-RING_euk"/>
</dbReference>
<dbReference type="EMBL" id="JAPXFL010000002">
    <property type="protein sequence ID" value="KAK9511202.1"/>
    <property type="molecule type" value="Genomic_DNA"/>
</dbReference>
<dbReference type="PROSITE" id="PS00518">
    <property type="entry name" value="ZF_RING_1"/>
    <property type="match status" value="1"/>
</dbReference>
<gene>
    <name evidence="7" type="ORF">O3M35_005808</name>
</gene>
<dbReference type="Gene3D" id="3.30.40.10">
    <property type="entry name" value="Zinc/RING finger domain, C3HC4 (zinc finger)"/>
    <property type="match status" value="1"/>
</dbReference>
<dbReference type="InterPro" id="IPR047134">
    <property type="entry name" value="RNF4"/>
</dbReference>
<accession>A0AAW1DLL8</accession>
<dbReference type="Pfam" id="PF13445">
    <property type="entry name" value="zf-RING_UBOX"/>
    <property type="match status" value="1"/>
</dbReference>
<dbReference type="InterPro" id="IPR013083">
    <property type="entry name" value="Znf_RING/FYVE/PHD"/>
</dbReference>
<feature type="compositionally biased region" description="Polar residues" evidence="5">
    <location>
        <begin position="123"/>
        <end position="135"/>
    </location>
</feature>
<reference evidence="7 8" key="1">
    <citation type="submission" date="2022-12" db="EMBL/GenBank/DDBJ databases">
        <title>Chromosome-level genome assembly of true bugs.</title>
        <authorList>
            <person name="Ma L."/>
            <person name="Li H."/>
        </authorList>
    </citation>
    <scope>NUCLEOTIDE SEQUENCE [LARGE SCALE GENOMIC DNA]</scope>
    <source>
        <strain evidence="7">Lab_2022b</strain>
    </source>
</reference>
<dbReference type="AlphaFoldDB" id="A0AAW1DLL8"/>
<evidence type="ECO:0000256" key="1">
    <source>
        <dbReference type="ARBA" id="ARBA00022723"/>
    </source>
</evidence>
<dbReference type="GO" id="GO:0008270">
    <property type="term" value="F:zinc ion binding"/>
    <property type="evidence" value="ECO:0007669"/>
    <property type="project" value="UniProtKB-KW"/>
</dbReference>
<organism evidence="7 8">
    <name type="scientific">Rhynocoris fuscipes</name>
    <dbReference type="NCBI Taxonomy" id="488301"/>
    <lineage>
        <taxon>Eukaryota</taxon>
        <taxon>Metazoa</taxon>
        <taxon>Ecdysozoa</taxon>
        <taxon>Arthropoda</taxon>
        <taxon>Hexapoda</taxon>
        <taxon>Insecta</taxon>
        <taxon>Pterygota</taxon>
        <taxon>Neoptera</taxon>
        <taxon>Paraneoptera</taxon>
        <taxon>Hemiptera</taxon>
        <taxon>Heteroptera</taxon>
        <taxon>Panheteroptera</taxon>
        <taxon>Cimicomorpha</taxon>
        <taxon>Reduviidae</taxon>
        <taxon>Harpactorinae</taxon>
        <taxon>Harpactorini</taxon>
        <taxon>Rhynocoris</taxon>
    </lineage>
</organism>
<evidence type="ECO:0000256" key="3">
    <source>
        <dbReference type="ARBA" id="ARBA00022833"/>
    </source>
</evidence>
<comment type="caution">
    <text evidence="7">The sequence shown here is derived from an EMBL/GenBank/DDBJ whole genome shotgun (WGS) entry which is preliminary data.</text>
</comment>
<feature type="compositionally biased region" description="Low complexity" evidence="5">
    <location>
        <begin position="95"/>
        <end position="122"/>
    </location>
</feature>
<dbReference type="Proteomes" id="UP001461498">
    <property type="component" value="Unassembled WGS sequence"/>
</dbReference>
<dbReference type="SMART" id="SM00184">
    <property type="entry name" value="RING"/>
    <property type="match status" value="1"/>
</dbReference>
<evidence type="ECO:0000313" key="7">
    <source>
        <dbReference type="EMBL" id="KAK9511202.1"/>
    </source>
</evidence>
<feature type="region of interest" description="Disordered" evidence="5">
    <location>
        <begin position="178"/>
        <end position="198"/>
    </location>
</feature>
<proteinExistence type="predicted"/>
<dbReference type="PANTHER" id="PTHR23041">
    <property type="entry name" value="RING FINGER DOMAIN-CONTAINING"/>
    <property type="match status" value="1"/>
</dbReference>
<keyword evidence="1" id="KW-0479">Metal-binding</keyword>
<evidence type="ECO:0000256" key="4">
    <source>
        <dbReference type="PROSITE-ProRule" id="PRU00175"/>
    </source>
</evidence>
<feature type="compositionally biased region" description="Low complexity" evidence="5">
    <location>
        <begin position="50"/>
        <end position="77"/>
    </location>
</feature>
<evidence type="ECO:0000313" key="8">
    <source>
        <dbReference type="Proteomes" id="UP001461498"/>
    </source>
</evidence>
<feature type="region of interest" description="Disordered" evidence="5">
    <location>
        <begin position="1"/>
        <end position="24"/>
    </location>
</feature>
<keyword evidence="8" id="KW-1185">Reference proteome</keyword>
<dbReference type="InterPro" id="IPR017907">
    <property type="entry name" value="Znf_RING_CS"/>
</dbReference>
<dbReference type="PANTHER" id="PTHR23041:SF78">
    <property type="entry name" value="E3 UBIQUITIN-PROTEIN LIGASE RNF4"/>
    <property type="match status" value="1"/>
</dbReference>
<dbReference type="InterPro" id="IPR001841">
    <property type="entry name" value="Znf_RING"/>
</dbReference>
<feature type="domain" description="RING-type" evidence="6">
    <location>
        <begin position="236"/>
        <end position="280"/>
    </location>
</feature>
<keyword evidence="3" id="KW-0862">Zinc</keyword>
<protein>
    <recommendedName>
        <fullName evidence="6">RING-type domain-containing protein</fullName>
    </recommendedName>
</protein>
<evidence type="ECO:0000256" key="2">
    <source>
        <dbReference type="ARBA" id="ARBA00022771"/>
    </source>
</evidence>
<keyword evidence="2 4" id="KW-0863">Zinc-finger</keyword>
<feature type="region of interest" description="Disordered" evidence="5">
    <location>
        <begin position="50"/>
        <end position="137"/>
    </location>
</feature>